<dbReference type="Proteomes" id="UP000183760">
    <property type="component" value="Unassembled WGS sequence"/>
</dbReference>
<dbReference type="EMBL" id="FOIB01000003">
    <property type="protein sequence ID" value="SET77406.1"/>
    <property type="molecule type" value="Genomic_DNA"/>
</dbReference>
<feature type="transmembrane region" description="Helical" evidence="1">
    <location>
        <begin position="113"/>
        <end position="132"/>
    </location>
</feature>
<dbReference type="EMBL" id="BJXR01000062">
    <property type="protein sequence ID" value="GEN12479.1"/>
    <property type="molecule type" value="Genomic_DNA"/>
</dbReference>
<keyword evidence="4" id="KW-1185">Reference proteome</keyword>
<protein>
    <submittedName>
        <fullName evidence="2">Uncharacterized protein</fullName>
    </submittedName>
</protein>
<dbReference type="AlphaFoldDB" id="A0A511TE85"/>
<dbReference type="STRING" id="1334629.MFUL124B02_24385"/>
<gene>
    <name evidence="2" type="ORF">MFU01_75160</name>
    <name evidence="3" type="ORF">SAMN05443572_103165</name>
</gene>
<feature type="transmembrane region" description="Helical" evidence="1">
    <location>
        <begin position="26"/>
        <end position="44"/>
    </location>
</feature>
<evidence type="ECO:0000256" key="1">
    <source>
        <dbReference type="SAM" id="Phobius"/>
    </source>
</evidence>
<organism evidence="2 5">
    <name type="scientific">Myxococcus fulvus</name>
    <dbReference type="NCBI Taxonomy" id="33"/>
    <lineage>
        <taxon>Bacteria</taxon>
        <taxon>Pseudomonadati</taxon>
        <taxon>Myxococcota</taxon>
        <taxon>Myxococcia</taxon>
        <taxon>Myxococcales</taxon>
        <taxon>Cystobacterineae</taxon>
        <taxon>Myxococcaceae</taxon>
        <taxon>Myxococcus</taxon>
    </lineage>
</organism>
<comment type="caution">
    <text evidence="2">The sequence shown here is derived from an EMBL/GenBank/DDBJ whole genome shotgun (WGS) entry which is preliminary data.</text>
</comment>
<sequence>MAEPAFIFGRVEAPGGIQPPPTRLPFVQGIIPLLLALVGGYQLLGLRTDTPEPPGLQGALLAGTLVCGVWGAVRMRRSLRLRAFAREHRTEPWLWDHPWTQETVAPQLATGPLLWPILGGLVIVGLLGAFGYLAPEVLRPDAREQERLGGGFMLLALTTSGLYVTWRFLLRAFYRRWKARRVFGRVSLRLPQIPLSLGGEDTVELLPEHDVPSLHSLTVTLRRIHQVTRTKGTGNSQRRITTRTLQHEHTQELDFEGLRADRPLKIPLTFLITDARSSTWRQLGEEVSWELAVWGSTEEEKTLEMNFRLPVYVTAATRL</sequence>
<feature type="transmembrane region" description="Helical" evidence="1">
    <location>
        <begin position="152"/>
        <end position="170"/>
    </location>
</feature>
<name>A0A511TE85_MYXFU</name>
<keyword evidence="1" id="KW-0472">Membrane</keyword>
<dbReference type="RefSeq" id="WP_074951893.1">
    <property type="nucleotide sequence ID" value="NZ_BJXR01000062.1"/>
</dbReference>
<evidence type="ECO:0000313" key="2">
    <source>
        <dbReference type="EMBL" id="GEN12479.1"/>
    </source>
</evidence>
<evidence type="ECO:0000313" key="3">
    <source>
        <dbReference type="EMBL" id="SET77406.1"/>
    </source>
</evidence>
<dbReference type="Proteomes" id="UP000321514">
    <property type="component" value="Unassembled WGS sequence"/>
</dbReference>
<keyword evidence="1" id="KW-0812">Transmembrane</keyword>
<accession>A0A511TE85</accession>
<feature type="transmembrane region" description="Helical" evidence="1">
    <location>
        <begin position="56"/>
        <end position="73"/>
    </location>
</feature>
<evidence type="ECO:0000313" key="4">
    <source>
        <dbReference type="Proteomes" id="UP000183760"/>
    </source>
</evidence>
<proteinExistence type="predicted"/>
<keyword evidence="1" id="KW-1133">Transmembrane helix</keyword>
<reference evidence="2 5" key="2">
    <citation type="submission" date="2019-07" db="EMBL/GenBank/DDBJ databases">
        <title>Whole genome shotgun sequence of Myxococcus fulvus NBRC 100333.</title>
        <authorList>
            <person name="Hosoyama A."/>
            <person name="Uohara A."/>
            <person name="Ohji S."/>
            <person name="Ichikawa N."/>
        </authorList>
    </citation>
    <scope>NUCLEOTIDE SEQUENCE [LARGE SCALE GENOMIC DNA]</scope>
    <source>
        <strain evidence="2 5">NBRC 100333</strain>
    </source>
</reference>
<evidence type="ECO:0000313" key="5">
    <source>
        <dbReference type="Proteomes" id="UP000321514"/>
    </source>
</evidence>
<reference evidence="3 4" key="1">
    <citation type="submission" date="2016-10" db="EMBL/GenBank/DDBJ databases">
        <authorList>
            <person name="Varghese N."/>
            <person name="Submissions S."/>
        </authorList>
    </citation>
    <scope>NUCLEOTIDE SEQUENCE [LARGE SCALE GENOMIC DNA]</scope>
    <source>
        <strain evidence="3 4">DSM 16525</strain>
    </source>
</reference>